<dbReference type="PANTHER" id="PTHR30231">
    <property type="entry name" value="DNA POLYMERASE III SUBUNIT EPSILON"/>
    <property type="match status" value="1"/>
</dbReference>
<dbReference type="Pfam" id="PF00533">
    <property type="entry name" value="BRCT"/>
    <property type="match status" value="1"/>
</dbReference>
<dbReference type="PROSITE" id="PS50172">
    <property type="entry name" value="BRCT"/>
    <property type="match status" value="1"/>
</dbReference>
<dbReference type="AlphaFoldDB" id="A0A1D9MIM8"/>
<dbReference type="InterPro" id="IPR012337">
    <property type="entry name" value="RNaseH-like_sf"/>
</dbReference>
<keyword evidence="3" id="KW-1185">Reference proteome</keyword>
<accession>A0A1D9MIM8</accession>
<sequence length="320" mass="35393">MQAFVSLDFETANEHRGSACSVALIKFDEEGNEVARFSTLLRPHESIGYFSPINVWVHGISEEDVVGAPSWAEIYDQVIDFIGDLPLVAHNMAFDGYVLTDLDALYGKEPLTNRRYCTVRLARRLLPDACDHRLPTIFSSYFPGESFSHHEAAADAWACARIFAQMQNEHGIDKINDLCPPTGPGAKQQKRVAGSRRWISNDSGAIGQNGTQKVELSELIEKFAGTQSLQGQRVAFTGTLETAPRETMQKLVEHYGGIAEKSTTKKTTILVVGISDPTRWAQGASASRKLEKATKLREAGSPITVMSEKDFLHYLHDGQH</sequence>
<dbReference type="OrthoDB" id="9803913at2"/>
<dbReference type="Gene3D" id="3.40.50.10190">
    <property type="entry name" value="BRCT domain"/>
    <property type="match status" value="1"/>
</dbReference>
<evidence type="ECO:0000259" key="1">
    <source>
        <dbReference type="PROSITE" id="PS50172"/>
    </source>
</evidence>
<dbReference type="GO" id="GO:0003676">
    <property type="term" value="F:nucleic acid binding"/>
    <property type="evidence" value="ECO:0007669"/>
    <property type="project" value="InterPro"/>
</dbReference>
<dbReference type="InterPro" id="IPR001357">
    <property type="entry name" value="BRCT_dom"/>
</dbReference>
<dbReference type="Gene3D" id="3.30.420.10">
    <property type="entry name" value="Ribonuclease H-like superfamily/Ribonuclease H"/>
    <property type="match status" value="1"/>
</dbReference>
<reference evidence="2 3" key="1">
    <citation type="submission" date="2016-10" db="EMBL/GenBank/DDBJ databases">
        <title>Actinomyces aegypiusis sp. nov., isolated from the Aegypius monachus in Qinghai Tibet Plateau China.</title>
        <authorList>
            <person name="Wang Y."/>
        </authorList>
    </citation>
    <scope>NUCLEOTIDE SEQUENCE [LARGE SCALE GENOMIC DNA]</scope>
    <source>
        <strain evidence="2 3">VUL4_3</strain>
    </source>
</reference>
<proteinExistence type="predicted"/>
<name>A0A1D9MIM8_9ACTO</name>
<evidence type="ECO:0000313" key="2">
    <source>
        <dbReference type="EMBL" id="AOZ72157.1"/>
    </source>
</evidence>
<protein>
    <submittedName>
        <fullName evidence="2">DNA polymerase III subunit epsilon</fullName>
    </submittedName>
</protein>
<dbReference type="PANTHER" id="PTHR30231:SF42">
    <property type="entry name" value="EXONUCLEASE"/>
    <property type="match status" value="1"/>
</dbReference>
<dbReference type="RefSeq" id="WP_071163623.1">
    <property type="nucleotide sequence ID" value="NZ_CP017812.1"/>
</dbReference>
<dbReference type="SMART" id="SM00479">
    <property type="entry name" value="EXOIII"/>
    <property type="match status" value="1"/>
</dbReference>
<evidence type="ECO:0000313" key="3">
    <source>
        <dbReference type="Proteomes" id="UP000176288"/>
    </source>
</evidence>
<dbReference type="SUPFAM" id="SSF53098">
    <property type="entry name" value="Ribonuclease H-like"/>
    <property type="match status" value="1"/>
</dbReference>
<gene>
    <name evidence="2" type="ORF">BK816_01630</name>
</gene>
<organism evidence="2 3">
    <name type="scientific">Boudabousia tangfeifanii</name>
    <dbReference type="NCBI Taxonomy" id="1912795"/>
    <lineage>
        <taxon>Bacteria</taxon>
        <taxon>Bacillati</taxon>
        <taxon>Actinomycetota</taxon>
        <taxon>Actinomycetes</taxon>
        <taxon>Actinomycetales</taxon>
        <taxon>Actinomycetaceae</taxon>
        <taxon>Boudabousia</taxon>
    </lineage>
</organism>
<dbReference type="SUPFAM" id="SSF52113">
    <property type="entry name" value="BRCT domain"/>
    <property type="match status" value="1"/>
</dbReference>
<dbReference type="GO" id="GO:0005829">
    <property type="term" value="C:cytosol"/>
    <property type="evidence" value="ECO:0007669"/>
    <property type="project" value="TreeGrafter"/>
</dbReference>
<dbReference type="InterPro" id="IPR013520">
    <property type="entry name" value="Ribonucl_H"/>
</dbReference>
<dbReference type="Pfam" id="PF00929">
    <property type="entry name" value="RNase_T"/>
    <property type="match status" value="1"/>
</dbReference>
<dbReference type="InterPro" id="IPR036397">
    <property type="entry name" value="RNaseH_sf"/>
</dbReference>
<dbReference type="GO" id="GO:0008408">
    <property type="term" value="F:3'-5' exonuclease activity"/>
    <property type="evidence" value="ECO:0007669"/>
    <property type="project" value="TreeGrafter"/>
</dbReference>
<dbReference type="CDD" id="cd17748">
    <property type="entry name" value="BRCT_DNA_ligase_like"/>
    <property type="match status" value="1"/>
</dbReference>
<dbReference type="KEGG" id="avu:BK816_01630"/>
<dbReference type="Proteomes" id="UP000176288">
    <property type="component" value="Chromosome"/>
</dbReference>
<dbReference type="InterPro" id="IPR036420">
    <property type="entry name" value="BRCT_dom_sf"/>
</dbReference>
<feature type="domain" description="BRCT" evidence="1">
    <location>
        <begin position="224"/>
        <end position="320"/>
    </location>
</feature>
<dbReference type="EMBL" id="CP017812">
    <property type="protein sequence ID" value="AOZ72157.1"/>
    <property type="molecule type" value="Genomic_DNA"/>
</dbReference>
<dbReference type="STRING" id="1912795.BK816_01630"/>